<sequence length="69" mass="8017">MDPENWFRRIELDLLMRKINKNHSKYCLMATALPGEVCKFIPIKKEGLMYGCAKKAILQQYGLSPSDRI</sequence>
<dbReference type="EMBL" id="HACA01007852">
    <property type="protein sequence ID" value="CDW25213.1"/>
    <property type="molecule type" value="Transcribed_RNA"/>
</dbReference>
<organism evidence="1">
    <name type="scientific">Lepeophtheirus salmonis</name>
    <name type="common">Salmon louse</name>
    <name type="synonym">Caligus salmonis</name>
    <dbReference type="NCBI Taxonomy" id="72036"/>
    <lineage>
        <taxon>Eukaryota</taxon>
        <taxon>Metazoa</taxon>
        <taxon>Ecdysozoa</taxon>
        <taxon>Arthropoda</taxon>
        <taxon>Crustacea</taxon>
        <taxon>Multicrustacea</taxon>
        <taxon>Hexanauplia</taxon>
        <taxon>Copepoda</taxon>
        <taxon>Siphonostomatoida</taxon>
        <taxon>Caligidae</taxon>
        <taxon>Lepeophtheirus</taxon>
    </lineage>
</organism>
<name>A0A0K2TGP8_LEPSM</name>
<dbReference type="AlphaFoldDB" id="A0A0K2TGP8"/>
<accession>A0A0K2TGP8</accession>
<protein>
    <submittedName>
        <fullName evidence="1">Uncharacterized protein</fullName>
    </submittedName>
</protein>
<evidence type="ECO:0000313" key="1">
    <source>
        <dbReference type="EMBL" id="CDW25213.1"/>
    </source>
</evidence>
<reference evidence="1" key="1">
    <citation type="submission" date="2014-05" db="EMBL/GenBank/DDBJ databases">
        <authorList>
            <person name="Chronopoulou M."/>
        </authorList>
    </citation>
    <scope>NUCLEOTIDE SEQUENCE</scope>
    <source>
        <tissue evidence="1">Whole organism</tissue>
    </source>
</reference>
<proteinExistence type="predicted"/>